<dbReference type="Proteomes" id="UP000255036">
    <property type="component" value="Unassembled WGS sequence"/>
</dbReference>
<evidence type="ECO:0000259" key="2">
    <source>
        <dbReference type="PROSITE" id="PS50883"/>
    </source>
</evidence>
<dbReference type="Pfam" id="PF00990">
    <property type="entry name" value="GGDEF"/>
    <property type="match status" value="1"/>
</dbReference>
<keyword evidence="5" id="KW-1185">Reference proteome</keyword>
<evidence type="ECO:0000256" key="1">
    <source>
        <dbReference type="SAM" id="Phobius"/>
    </source>
</evidence>
<accession>A0A371AVB1</accession>
<keyword evidence="1" id="KW-1133">Transmembrane helix</keyword>
<dbReference type="InterPro" id="IPR000160">
    <property type="entry name" value="GGDEF_dom"/>
</dbReference>
<keyword evidence="1" id="KW-0472">Membrane</keyword>
<feature type="transmembrane region" description="Helical" evidence="1">
    <location>
        <begin position="126"/>
        <end position="145"/>
    </location>
</feature>
<organism evidence="4 5">
    <name type="scientific">Anaerosacchariphilus polymeriproducens</name>
    <dbReference type="NCBI Taxonomy" id="1812858"/>
    <lineage>
        <taxon>Bacteria</taxon>
        <taxon>Bacillati</taxon>
        <taxon>Bacillota</taxon>
        <taxon>Clostridia</taxon>
        <taxon>Lachnospirales</taxon>
        <taxon>Lachnospiraceae</taxon>
        <taxon>Anaerosacchariphilus</taxon>
    </lineage>
</organism>
<dbReference type="OrthoDB" id="9805474at2"/>
<feature type="transmembrane region" description="Helical" evidence="1">
    <location>
        <begin position="194"/>
        <end position="211"/>
    </location>
</feature>
<dbReference type="RefSeq" id="WP_115481872.1">
    <property type="nucleotide sequence ID" value="NZ_QRCT01000024.1"/>
</dbReference>
<dbReference type="CDD" id="cd01948">
    <property type="entry name" value="EAL"/>
    <property type="match status" value="1"/>
</dbReference>
<dbReference type="AlphaFoldDB" id="A0A371AVB1"/>
<dbReference type="GO" id="GO:0071111">
    <property type="term" value="F:cyclic-guanylate-specific phosphodiesterase activity"/>
    <property type="evidence" value="ECO:0007669"/>
    <property type="project" value="InterPro"/>
</dbReference>
<dbReference type="InterPro" id="IPR043128">
    <property type="entry name" value="Rev_trsase/Diguanyl_cyclase"/>
</dbReference>
<dbReference type="InterPro" id="IPR029787">
    <property type="entry name" value="Nucleotide_cyclase"/>
</dbReference>
<evidence type="ECO:0000313" key="4">
    <source>
        <dbReference type="EMBL" id="RDU23506.1"/>
    </source>
</evidence>
<dbReference type="InterPro" id="IPR035919">
    <property type="entry name" value="EAL_sf"/>
</dbReference>
<dbReference type="SMART" id="SM00267">
    <property type="entry name" value="GGDEF"/>
    <property type="match status" value="1"/>
</dbReference>
<feature type="domain" description="EAL" evidence="2">
    <location>
        <begin position="508"/>
        <end position="759"/>
    </location>
</feature>
<feature type="transmembrane region" description="Helical" evidence="1">
    <location>
        <begin position="93"/>
        <end position="114"/>
    </location>
</feature>
<dbReference type="NCBIfam" id="TIGR00254">
    <property type="entry name" value="GGDEF"/>
    <property type="match status" value="1"/>
</dbReference>
<dbReference type="PROSITE" id="PS50883">
    <property type="entry name" value="EAL"/>
    <property type="match status" value="1"/>
</dbReference>
<dbReference type="Gene3D" id="3.30.70.270">
    <property type="match status" value="1"/>
</dbReference>
<sequence length="759" mass="88244">MRRVVKFILIGTLYLFYFISVFYESNLYGNIFSPIVTFISAYYVFNGYFLKENNLTLKRAGFFLTLCLLNWGLCDVMWAVADFVFGIDPNEVFFISYGYCITNVFLLLALVIAGYYELKNWNRVQVVVDTAAISLCTAILAWVIFLNQNMKNIVILKNDWISMGTVIVNILIFTWATVWIFTIRKGKIPLSLKISLTGVFVFLITDIIYYYKYFYTSYSANTLLDGSYVVSFALMALGASARNWRKGMTDNLEYTNAGRRENGILLIIAPVILLLFKGIQWQYLLIMISTIMFYFLLTNYIQKNVYRDEIFQKEIELNLQLEKKVEERTEELNNLLNKDFITGLYSRRFFLEQLDRLITELDKNESILLFYIDVNRYKMIKTMFGNYIGEKALLEIGKKLSKYELGPEDILASYGEDVFVFSMKGDYTYDKGVEIAQRIINLCSDIYQVDDFALRITVNIGIAAYPTDAQTRDDLIKHADIAMAQARSDGFNKIMIFDKNLVELVSYKNRIEIMLKKVQFDKDFFLYYQPQISLKDESIIGFEALIRWKTQEGEFIPPGQFIPIAEETGFIIPIGYWVIQKAIKQLTKWDTVSKRKPRVAINVSVKQLNERNFITRFQEILEKNNISPDRVEIEIIESVQLEESAEMKEMLQKLQQMGTSIAVDDFGTGYSSLYYLKNLPVDRIKIAKQLIDRIDQDIYDYTIVKTAISIARVKGIKVIAEGVETKEQLECLRQLDCDEIQGYYFAKPMPPEEAIERWI</sequence>
<feature type="domain" description="GGDEF" evidence="3">
    <location>
        <begin position="365"/>
        <end position="499"/>
    </location>
</feature>
<dbReference type="PANTHER" id="PTHR33121">
    <property type="entry name" value="CYCLIC DI-GMP PHOSPHODIESTERASE PDEF"/>
    <property type="match status" value="1"/>
</dbReference>
<comment type="caution">
    <text evidence="4">The sequence shown here is derived from an EMBL/GenBank/DDBJ whole genome shotgun (WGS) entry which is preliminary data.</text>
</comment>
<dbReference type="SUPFAM" id="SSF55073">
    <property type="entry name" value="Nucleotide cyclase"/>
    <property type="match status" value="1"/>
</dbReference>
<dbReference type="Pfam" id="PF00563">
    <property type="entry name" value="EAL"/>
    <property type="match status" value="1"/>
</dbReference>
<dbReference type="SMART" id="SM00052">
    <property type="entry name" value="EAL"/>
    <property type="match status" value="1"/>
</dbReference>
<proteinExistence type="predicted"/>
<feature type="transmembrane region" description="Helical" evidence="1">
    <location>
        <begin position="7"/>
        <end position="25"/>
    </location>
</feature>
<feature type="transmembrane region" description="Helical" evidence="1">
    <location>
        <begin position="262"/>
        <end position="279"/>
    </location>
</feature>
<keyword evidence="1" id="KW-0812">Transmembrane</keyword>
<dbReference type="CDD" id="cd01949">
    <property type="entry name" value="GGDEF"/>
    <property type="match status" value="1"/>
</dbReference>
<evidence type="ECO:0000259" key="3">
    <source>
        <dbReference type="PROSITE" id="PS50887"/>
    </source>
</evidence>
<dbReference type="PROSITE" id="PS50887">
    <property type="entry name" value="GGDEF"/>
    <property type="match status" value="1"/>
</dbReference>
<evidence type="ECO:0000313" key="5">
    <source>
        <dbReference type="Proteomes" id="UP000255036"/>
    </source>
</evidence>
<dbReference type="InterPro" id="IPR001633">
    <property type="entry name" value="EAL_dom"/>
</dbReference>
<feature type="transmembrane region" description="Helical" evidence="1">
    <location>
        <begin position="31"/>
        <end position="50"/>
    </location>
</feature>
<protein>
    <submittedName>
        <fullName evidence="4">Phosphodiesterase</fullName>
    </submittedName>
</protein>
<dbReference type="InterPro" id="IPR050706">
    <property type="entry name" value="Cyclic-di-GMP_PDE-like"/>
</dbReference>
<feature type="transmembrane region" description="Helical" evidence="1">
    <location>
        <begin position="160"/>
        <end position="182"/>
    </location>
</feature>
<dbReference type="EMBL" id="QRCT01000024">
    <property type="protein sequence ID" value="RDU23506.1"/>
    <property type="molecule type" value="Genomic_DNA"/>
</dbReference>
<reference evidence="4 5" key="1">
    <citation type="submission" date="2018-07" db="EMBL/GenBank/DDBJ databases">
        <title>Anaerosacharophilus polymeroproducens gen. nov. sp. nov., an anaerobic bacterium isolated from salt field.</title>
        <authorList>
            <person name="Kim W."/>
            <person name="Yang S.-H."/>
            <person name="Oh J."/>
            <person name="Lee J.-H."/>
            <person name="Kwon K.K."/>
        </authorList>
    </citation>
    <scope>NUCLEOTIDE SEQUENCE [LARGE SCALE GENOMIC DNA]</scope>
    <source>
        <strain evidence="4 5">MCWD5</strain>
    </source>
</reference>
<name>A0A371AVB1_9FIRM</name>
<feature type="transmembrane region" description="Helical" evidence="1">
    <location>
        <begin position="62"/>
        <end position="81"/>
    </location>
</feature>
<dbReference type="Gene3D" id="3.20.20.450">
    <property type="entry name" value="EAL domain"/>
    <property type="match status" value="1"/>
</dbReference>
<dbReference type="SUPFAM" id="SSF141868">
    <property type="entry name" value="EAL domain-like"/>
    <property type="match status" value="1"/>
</dbReference>
<dbReference type="PANTHER" id="PTHR33121:SF70">
    <property type="entry name" value="SIGNALING PROTEIN YKOW"/>
    <property type="match status" value="1"/>
</dbReference>
<feature type="transmembrane region" description="Helical" evidence="1">
    <location>
        <begin position="223"/>
        <end position="241"/>
    </location>
</feature>
<gene>
    <name evidence="4" type="ORF">DWV06_09105</name>
</gene>